<evidence type="ECO:0000256" key="2">
    <source>
        <dbReference type="ARBA" id="ARBA00022475"/>
    </source>
</evidence>
<accession>A0A9X1MTS2</accession>
<dbReference type="InterPro" id="IPR010432">
    <property type="entry name" value="RDD"/>
</dbReference>
<comment type="caution">
    <text evidence="8">The sequence shown here is derived from an EMBL/GenBank/DDBJ whole genome shotgun (WGS) entry which is preliminary data.</text>
</comment>
<evidence type="ECO:0000313" key="9">
    <source>
        <dbReference type="Proteomes" id="UP001139103"/>
    </source>
</evidence>
<dbReference type="InterPro" id="IPR051791">
    <property type="entry name" value="Pra-immunoreactive"/>
</dbReference>
<feature type="transmembrane region" description="Helical" evidence="6">
    <location>
        <begin position="80"/>
        <end position="99"/>
    </location>
</feature>
<evidence type="ECO:0000256" key="6">
    <source>
        <dbReference type="SAM" id="Phobius"/>
    </source>
</evidence>
<dbReference type="AlphaFoldDB" id="A0A9X1MTS2"/>
<keyword evidence="9" id="KW-1185">Reference proteome</keyword>
<feature type="transmembrane region" description="Helical" evidence="6">
    <location>
        <begin position="138"/>
        <end position="162"/>
    </location>
</feature>
<feature type="domain" description="RDD" evidence="7">
    <location>
        <begin position="37"/>
        <end position="174"/>
    </location>
</feature>
<organism evidence="8 9">
    <name type="scientific">Blastopirellula sediminis</name>
    <dbReference type="NCBI Taxonomy" id="2894196"/>
    <lineage>
        <taxon>Bacteria</taxon>
        <taxon>Pseudomonadati</taxon>
        <taxon>Planctomycetota</taxon>
        <taxon>Planctomycetia</taxon>
        <taxon>Pirellulales</taxon>
        <taxon>Pirellulaceae</taxon>
        <taxon>Blastopirellula</taxon>
    </lineage>
</organism>
<dbReference type="PANTHER" id="PTHR36115:SF6">
    <property type="entry name" value="PROLINE-RICH ANTIGEN HOMOLOG"/>
    <property type="match status" value="1"/>
</dbReference>
<reference evidence="8" key="1">
    <citation type="submission" date="2021-11" db="EMBL/GenBank/DDBJ databases">
        <title>Genome sequence.</title>
        <authorList>
            <person name="Sun Q."/>
        </authorList>
    </citation>
    <scope>NUCLEOTIDE SEQUENCE</scope>
    <source>
        <strain evidence="8">JC732</strain>
    </source>
</reference>
<protein>
    <submittedName>
        <fullName evidence="8">RDD family protein</fullName>
    </submittedName>
</protein>
<keyword evidence="2" id="KW-1003">Cell membrane</keyword>
<proteinExistence type="predicted"/>
<evidence type="ECO:0000259" key="7">
    <source>
        <dbReference type="Pfam" id="PF06271"/>
    </source>
</evidence>
<name>A0A9X1MTS2_9BACT</name>
<evidence type="ECO:0000256" key="4">
    <source>
        <dbReference type="ARBA" id="ARBA00022989"/>
    </source>
</evidence>
<gene>
    <name evidence="8" type="ORF">LOC68_26325</name>
</gene>
<keyword evidence="5 6" id="KW-0472">Membrane</keyword>
<dbReference type="RefSeq" id="WP_230224775.1">
    <property type="nucleotide sequence ID" value="NZ_JAJKFT010000010.1"/>
</dbReference>
<evidence type="ECO:0000313" key="8">
    <source>
        <dbReference type="EMBL" id="MCC9631927.1"/>
    </source>
</evidence>
<comment type="subcellular location">
    <subcellularLocation>
        <location evidence="1">Cell membrane</location>
        <topology evidence="1">Multi-pass membrane protein</topology>
    </subcellularLocation>
</comment>
<dbReference type="Pfam" id="PF06271">
    <property type="entry name" value="RDD"/>
    <property type="match status" value="1"/>
</dbReference>
<dbReference type="GO" id="GO:0005886">
    <property type="term" value="C:plasma membrane"/>
    <property type="evidence" value="ECO:0007669"/>
    <property type="project" value="UniProtKB-SubCell"/>
</dbReference>
<sequence length="181" mass="20262">MMNEPEIENPFASPTTIDAHRSVEESENILFRAGDLPSRWLRLGAYLVDTLVLLVVLMPCFVASAMIAAAWDIDGDSPTAILFIHTAVVAMILISYAGINLAPLRRNGQTWGKKLCGIKVVCCDGSRADLYRLLVLRYIPFLVFWQIPIIKLLCWVDILMVFSPSKRCLHDRMADTIVVKA</sequence>
<dbReference type="Proteomes" id="UP001139103">
    <property type="component" value="Unassembled WGS sequence"/>
</dbReference>
<dbReference type="PANTHER" id="PTHR36115">
    <property type="entry name" value="PROLINE-RICH ANTIGEN HOMOLOG-RELATED"/>
    <property type="match status" value="1"/>
</dbReference>
<dbReference type="EMBL" id="JAJKFT010000010">
    <property type="protein sequence ID" value="MCC9631927.1"/>
    <property type="molecule type" value="Genomic_DNA"/>
</dbReference>
<feature type="transmembrane region" description="Helical" evidence="6">
    <location>
        <begin position="45"/>
        <end position="68"/>
    </location>
</feature>
<evidence type="ECO:0000256" key="5">
    <source>
        <dbReference type="ARBA" id="ARBA00023136"/>
    </source>
</evidence>
<keyword evidence="4 6" id="KW-1133">Transmembrane helix</keyword>
<evidence type="ECO:0000256" key="3">
    <source>
        <dbReference type="ARBA" id="ARBA00022692"/>
    </source>
</evidence>
<keyword evidence="3 6" id="KW-0812">Transmembrane</keyword>
<evidence type="ECO:0000256" key="1">
    <source>
        <dbReference type="ARBA" id="ARBA00004651"/>
    </source>
</evidence>